<dbReference type="EMBL" id="LAQJ01000098">
    <property type="protein sequence ID" value="KKO20507.1"/>
    <property type="molecule type" value="Genomic_DNA"/>
</dbReference>
<keyword evidence="4" id="KW-1185">Reference proteome</keyword>
<reference evidence="3 4" key="1">
    <citation type="journal article" date="2013" name="BMC Microbiol.">
        <title>Identification of the type II cytochrome c maturation pathway in anammox bacteria by comparative genomics.</title>
        <authorList>
            <person name="Ferousi C."/>
            <person name="Speth D.R."/>
            <person name="Reimann J."/>
            <person name="Op den Camp H.J."/>
            <person name="Allen J.W."/>
            <person name="Keltjens J.T."/>
            <person name="Jetten M.S."/>
        </authorList>
    </citation>
    <scope>NUCLEOTIDE SEQUENCE [LARGE SCALE GENOMIC DNA]</scope>
    <source>
        <strain evidence="3">RU1</strain>
    </source>
</reference>
<evidence type="ECO:0000313" key="4">
    <source>
        <dbReference type="Proteomes" id="UP000034954"/>
    </source>
</evidence>
<protein>
    <submittedName>
        <fullName evidence="3">Glycosyltransferase</fullName>
    </submittedName>
</protein>
<evidence type="ECO:0000256" key="1">
    <source>
        <dbReference type="SAM" id="Phobius"/>
    </source>
</evidence>
<dbReference type="PANTHER" id="PTHR22916:SF3">
    <property type="entry name" value="UDP-GLCNAC:BETAGAL BETA-1,3-N-ACETYLGLUCOSAMINYLTRANSFERASE-LIKE PROTEIN 1"/>
    <property type="match status" value="1"/>
</dbReference>
<dbReference type="Pfam" id="PF00535">
    <property type="entry name" value="Glycos_transf_2"/>
    <property type="match status" value="1"/>
</dbReference>
<dbReference type="InterPro" id="IPR029044">
    <property type="entry name" value="Nucleotide-diphossugar_trans"/>
</dbReference>
<dbReference type="Gene3D" id="3.90.550.10">
    <property type="entry name" value="Spore Coat Polysaccharide Biosynthesis Protein SpsA, Chain A"/>
    <property type="match status" value="1"/>
</dbReference>
<evidence type="ECO:0000313" key="3">
    <source>
        <dbReference type="EMBL" id="KKO20507.1"/>
    </source>
</evidence>
<dbReference type="GO" id="GO:0016758">
    <property type="term" value="F:hexosyltransferase activity"/>
    <property type="evidence" value="ECO:0007669"/>
    <property type="project" value="UniProtKB-ARBA"/>
</dbReference>
<name>A0A0M2UXA4_9BACT</name>
<feature type="domain" description="Glycosyltransferase 2-like" evidence="2">
    <location>
        <begin position="5"/>
        <end position="164"/>
    </location>
</feature>
<dbReference type="Proteomes" id="UP000034954">
    <property type="component" value="Unassembled WGS sequence"/>
</dbReference>
<keyword evidence="1" id="KW-0812">Transmembrane</keyword>
<keyword evidence="1" id="KW-1133">Transmembrane helix</keyword>
<organism evidence="3 4">
    <name type="scientific">Candidatus Brocadia fulgida</name>
    <dbReference type="NCBI Taxonomy" id="380242"/>
    <lineage>
        <taxon>Bacteria</taxon>
        <taxon>Pseudomonadati</taxon>
        <taxon>Planctomycetota</taxon>
        <taxon>Candidatus Brocadiia</taxon>
        <taxon>Candidatus Brocadiales</taxon>
        <taxon>Candidatus Brocadiaceae</taxon>
        <taxon>Candidatus Brocadia</taxon>
    </lineage>
</organism>
<keyword evidence="1" id="KW-0472">Membrane</keyword>
<dbReference type="InterPro" id="IPR001173">
    <property type="entry name" value="Glyco_trans_2-like"/>
</dbReference>
<accession>A0A0M2UXA4</accession>
<dbReference type="AlphaFoldDB" id="A0A0M2UXA4"/>
<feature type="transmembrane region" description="Helical" evidence="1">
    <location>
        <begin position="268"/>
        <end position="285"/>
    </location>
</feature>
<dbReference type="PANTHER" id="PTHR22916">
    <property type="entry name" value="GLYCOSYLTRANSFERASE"/>
    <property type="match status" value="1"/>
</dbReference>
<proteinExistence type="predicted"/>
<evidence type="ECO:0000259" key="2">
    <source>
        <dbReference type="Pfam" id="PF00535"/>
    </source>
</evidence>
<gene>
    <name evidence="3" type="ORF">BROFUL_00774</name>
</gene>
<dbReference type="SUPFAM" id="SSF53448">
    <property type="entry name" value="Nucleotide-diphospho-sugar transferases"/>
    <property type="match status" value="1"/>
</dbReference>
<dbReference type="PATRIC" id="fig|380242.3.peg.980"/>
<comment type="caution">
    <text evidence="3">The sequence shown here is derived from an EMBL/GenBank/DDBJ whole genome shotgun (WGS) entry which is preliminary data.</text>
</comment>
<sequence>MPIVSVIIPTHNRAELLCSAITSVLNQTFQDFEILVIDDASTDNTREVISRYRDTRIKYIHHEVNKGEAGSRNTGILHSHAEYIAFLDDDDEWLPEKLQLQIDLFNSCQQEIGVIYTGYLRVDWTKKKILKQTVPIKRGYIYNDMFIQNYVGIPSTIILRRKCFDLVGLFDGSLPYGTDYDMWIRLAKEFHFDYIREPLVKYCVHQERISSHLDARINGLEILLKRYNHLFAANSKRHSYYHSHIGMMYCSIGSIKKGRELLLKAIKIYPLGIRGYLCFVLFLLGKNNFRRVKKIIYFLRSTGFYFTHRDRR</sequence>